<feature type="compositionally biased region" description="Basic residues" evidence="1">
    <location>
        <begin position="311"/>
        <end position="326"/>
    </location>
</feature>
<sequence length="343" mass="39581">MPTCDKRVYPRRWSKLSCSHDRSPSSSSPKTQKAGKPWQRCESCRSPTEPIVNFVVRITPGSVNKRPTFNLAPVPSSDALRARVVEGWEKMNPETERRLAAMIMEEANMMRQRAEKDGVGAYLAKPVVKARPNRQFLTAMVRGVQHANRIVDMEEMWRQRELENKATRDKYSRRSRNEHSGEGSAERDRYAERRNANEGASRSSSSDQDEDGLRDEDIEKFLHSKVKRGRGAVGSRMDEPGPYRARQEGPAADSRLKEDWEERIPRPVAGPSLPPERVAEVAPDSRRESKKHKKEKSSRVNSSDSDEGDRKRRRESKERKRKKEKRKSKDSEKHSKKKRKSRH</sequence>
<protein>
    <submittedName>
        <fullName evidence="2">Uncharacterized protein</fullName>
    </submittedName>
</protein>
<comment type="caution">
    <text evidence="2">The sequence shown here is derived from an EMBL/GenBank/DDBJ whole genome shotgun (WGS) entry which is preliminary data.</text>
</comment>
<dbReference type="Proteomes" id="UP000822688">
    <property type="component" value="Chromosome 2"/>
</dbReference>
<feature type="region of interest" description="Disordered" evidence="1">
    <location>
        <begin position="165"/>
        <end position="343"/>
    </location>
</feature>
<accession>A0A8T0IPK9</accession>
<gene>
    <name evidence="2" type="ORF">KC19_2G029900</name>
</gene>
<organism evidence="2 3">
    <name type="scientific">Ceratodon purpureus</name>
    <name type="common">Fire moss</name>
    <name type="synonym">Dicranum purpureum</name>
    <dbReference type="NCBI Taxonomy" id="3225"/>
    <lineage>
        <taxon>Eukaryota</taxon>
        <taxon>Viridiplantae</taxon>
        <taxon>Streptophyta</taxon>
        <taxon>Embryophyta</taxon>
        <taxon>Bryophyta</taxon>
        <taxon>Bryophytina</taxon>
        <taxon>Bryopsida</taxon>
        <taxon>Dicranidae</taxon>
        <taxon>Pseudoditrichales</taxon>
        <taxon>Ditrichaceae</taxon>
        <taxon>Ceratodon</taxon>
    </lineage>
</organism>
<feature type="compositionally biased region" description="Basic residues" evidence="1">
    <location>
        <begin position="334"/>
        <end position="343"/>
    </location>
</feature>
<evidence type="ECO:0000313" key="2">
    <source>
        <dbReference type="EMBL" id="KAG0585690.1"/>
    </source>
</evidence>
<feature type="region of interest" description="Disordered" evidence="1">
    <location>
        <begin position="15"/>
        <end position="42"/>
    </location>
</feature>
<evidence type="ECO:0000256" key="1">
    <source>
        <dbReference type="SAM" id="MobiDB-lite"/>
    </source>
</evidence>
<feature type="compositionally biased region" description="Basic and acidic residues" evidence="1">
    <location>
        <begin position="165"/>
        <end position="196"/>
    </location>
</feature>
<dbReference type="AlphaFoldDB" id="A0A8T0IPK9"/>
<keyword evidence="3" id="KW-1185">Reference proteome</keyword>
<name>A0A8T0IPK9_CERPU</name>
<dbReference type="PANTHER" id="PTHR34684:SF1">
    <property type="entry name" value="OS08G0192200 PROTEIN"/>
    <property type="match status" value="1"/>
</dbReference>
<dbReference type="EMBL" id="CM026422">
    <property type="protein sequence ID" value="KAG0585690.1"/>
    <property type="molecule type" value="Genomic_DNA"/>
</dbReference>
<evidence type="ECO:0000313" key="3">
    <source>
        <dbReference type="Proteomes" id="UP000822688"/>
    </source>
</evidence>
<feature type="compositionally biased region" description="Basic and acidic residues" evidence="1">
    <location>
        <begin position="236"/>
        <end position="247"/>
    </location>
</feature>
<feature type="compositionally biased region" description="Basic and acidic residues" evidence="1">
    <location>
        <begin position="254"/>
        <end position="265"/>
    </location>
</feature>
<dbReference type="PANTHER" id="PTHR34684">
    <property type="entry name" value="OS08G0192200 PROTEIN"/>
    <property type="match status" value="1"/>
</dbReference>
<reference evidence="2" key="1">
    <citation type="submission" date="2020-06" db="EMBL/GenBank/DDBJ databases">
        <title>WGS assembly of Ceratodon purpureus strain R40.</title>
        <authorList>
            <person name="Carey S.B."/>
            <person name="Jenkins J."/>
            <person name="Shu S."/>
            <person name="Lovell J.T."/>
            <person name="Sreedasyam A."/>
            <person name="Maumus F."/>
            <person name="Tiley G.P."/>
            <person name="Fernandez-Pozo N."/>
            <person name="Barry K."/>
            <person name="Chen C."/>
            <person name="Wang M."/>
            <person name="Lipzen A."/>
            <person name="Daum C."/>
            <person name="Saski C.A."/>
            <person name="Payton A.C."/>
            <person name="Mcbreen J.C."/>
            <person name="Conrad R.E."/>
            <person name="Kollar L.M."/>
            <person name="Olsson S."/>
            <person name="Huttunen S."/>
            <person name="Landis J.B."/>
            <person name="Wickett N.J."/>
            <person name="Johnson M.G."/>
            <person name="Rensing S.A."/>
            <person name="Grimwood J."/>
            <person name="Schmutz J."/>
            <person name="Mcdaniel S.F."/>
        </authorList>
    </citation>
    <scope>NUCLEOTIDE SEQUENCE</scope>
    <source>
        <strain evidence="2">R40</strain>
    </source>
</reference>
<feature type="compositionally biased region" description="Basic and acidic residues" evidence="1">
    <location>
        <begin position="277"/>
        <end position="287"/>
    </location>
</feature>
<proteinExistence type="predicted"/>